<dbReference type="RefSeq" id="WP_239407179.1">
    <property type="nucleotide sequence ID" value="NZ_CAHPRV010000001.1"/>
</dbReference>
<accession>A0A9N8GW62</accession>
<dbReference type="Proteomes" id="UP000834611">
    <property type="component" value="Unassembled WGS sequence"/>
</dbReference>
<dbReference type="EMBL" id="CAHPSF010000002">
    <property type="protein sequence ID" value="CAB5679271.1"/>
    <property type="molecule type" value="Genomic_DNA"/>
</dbReference>
<organism evidence="1 2">
    <name type="scientific">Providencia rettgeri</name>
    <dbReference type="NCBI Taxonomy" id="587"/>
    <lineage>
        <taxon>Bacteria</taxon>
        <taxon>Pseudomonadati</taxon>
        <taxon>Pseudomonadota</taxon>
        <taxon>Gammaproteobacteria</taxon>
        <taxon>Enterobacterales</taxon>
        <taxon>Morganellaceae</taxon>
        <taxon>Providencia</taxon>
    </lineage>
</organism>
<comment type="caution">
    <text evidence="1">The sequence shown here is derived from an EMBL/GenBank/DDBJ whole genome shotgun (WGS) entry which is preliminary data.</text>
</comment>
<dbReference type="AlphaFoldDB" id="A0A9N8GW62"/>
<proteinExistence type="predicted"/>
<sequence>MTVSTEISSNEYTGNGVTTDFDYKFRIFKANQLSVITSDADGDNVVTLRLGTDYIVTGANKSAGGKVILTKPLANGHKISIARDIPITQETSFRNQSKFFAETHEDAFDYLTMIIQRIWGSLGSLYLKRPNILANWFDAKGYRIANLGKPKRDIDAVDLGTLKDEISGVNSAILKREKRLLRVDDMDIAALPKASDRAGNVLTFDKDGKPIVVAPASGSAVDVLNQLNKPEGAGIIGTESGKSVQETLNYITIEHEAVMALFPCSLMSFSRKRIAIEVIESDPLLGVGEINTYRQTKSGWWVRERIITGQYSGGDSLPDNNCPVWRLGQLFICTHLLTLKSKLSGSSGSVSTYEFTPDQFKLGDNKNKVKFHQLQGSSGGYVEFETNTKNKDIGILYASTPTTENPLVVSIYAGDVLLQETEIVATAGVGDTFETVLTYVNNPRPSSLIKIRIHNKSERYCYVAGINAEFDKDISDDIDSIYWSIFNTTSGKVIRPTQTGAMCYVFREESTGLFGGESHGGEVPSLQQFIVDNRERVLKSGEMFSCESFRVVQETQIKWNDTAKINCFTEHRFNSDGTHEFTGSFIPSPNFKASLAYCPMFTVDYDYFKKIKTPEFYNLASYPEGSFIEFNYPINSFEMQSSDNLYTTGIAWSASLKNTDVSNVLIKPYADRSTKLYAGPSTGKVINLQKFTIHQMRYHF</sequence>
<reference evidence="1" key="1">
    <citation type="submission" date="2020-05" db="EMBL/GenBank/DDBJ databases">
        <authorList>
            <person name="Delgado-Blas J."/>
        </authorList>
    </citation>
    <scope>NUCLEOTIDE SEQUENCE</scope>
    <source>
        <strain evidence="1">BB1453</strain>
    </source>
</reference>
<protein>
    <recommendedName>
        <fullName evidence="3">Phage tail protein</fullName>
    </recommendedName>
</protein>
<name>A0A9N8GW62_PRORE</name>
<evidence type="ECO:0000313" key="2">
    <source>
        <dbReference type="Proteomes" id="UP000834611"/>
    </source>
</evidence>
<evidence type="ECO:0000313" key="1">
    <source>
        <dbReference type="EMBL" id="CAB5679271.1"/>
    </source>
</evidence>
<evidence type="ECO:0008006" key="3">
    <source>
        <dbReference type="Google" id="ProtNLM"/>
    </source>
</evidence>
<gene>
    <name evidence="1" type="ORF">GHA_01185</name>
</gene>